<evidence type="ECO:0000313" key="3">
    <source>
        <dbReference type="EMBL" id="MDH0147081.1"/>
    </source>
</evidence>
<protein>
    <submittedName>
        <fullName evidence="2">DUF1080 domain-containing protein</fullName>
    </submittedName>
</protein>
<reference evidence="2" key="1">
    <citation type="submission" date="2020-02" db="EMBL/GenBank/DDBJ databases">
        <title>Synteny-based analysis reveals conserved mechanism for high triclosan tolerance in Pseudomonas, as well as instances of horizontal transfer.</title>
        <authorList>
            <person name="Mcfarland A.G."/>
            <person name="Bertucci H.K."/>
            <person name="Litmann E."/>
            <person name="Shen J."/>
            <person name="Huttenhower C."/>
            <person name="Hartmann E.M."/>
        </authorList>
    </citation>
    <scope>NUCLEOTIDE SEQUENCE</scope>
    <source>
        <strain evidence="2">109A1</strain>
    </source>
</reference>
<dbReference type="Proteomes" id="UP001158076">
    <property type="component" value="Unassembled WGS sequence"/>
</dbReference>
<reference evidence="3" key="2">
    <citation type="submission" date="2022-09" db="EMBL/GenBank/DDBJ databases">
        <title>Intensive care unit water sources are persistently colonized with multi-drug resistant bacteria and are the site of extensive horizontal gene transfer of antibiotic resistance genes.</title>
        <authorList>
            <person name="Diorio-Toth L."/>
        </authorList>
    </citation>
    <scope>NUCLEOTIDE SEQUENCE</scope>
    <source>
        <strain evidence="3">GD04147</strain>
    </source>
</reference>
<feature type="domain" description="3-keto-alpha-glucoside-1,2-lyase/3-keto-2-hydroxy-glucal hydratase" evidence="1">
    <location>
        <begin position="4"/>
        <end position="190"/>
    </location>
</feature>
<gene>
    <name evidence="2" type="ORF">G7024_01175</name>
    <name evidence="3" type="ORF">N7335_11850</name>
</gene>
<dbReference type="EMBL" id="JAAMRD010000001">
    <property type="protein sequence ID" value="MBA1303007.1"/>
    <property type="molecule type" value="Genomic_DNA"/>
</dbReference>
<dbReference type="KEGG" id="psz:PSTAB_0525"/>
<sequence>MILDATQWRAWHGDDFPEGSWYRDEEQLCAIVGAPRIDLISRERYANFILRFEYALPVGGNSGVFYRVDEAAELAWHSGPEMQLLDDAVHPDGAEPTTRNGALYGLRATQQETPIEPGSFMEGALVVRDADVEHWLDNRMVLSYRLDDPDLRMQIRTSKFADKPLYAQATAGHIVLQHHGEAVRFRRLSIEPLS</sequence>
<accession>A0AA40RND3</accession>
<evidence type="ECO:0000313" key="2">
    <source>
        <dbReference type="EMBL" id="MBA1303007.1"/>
    </source>
</evidence>
<dbReference type="AlphaFoldDB" id="A0AA40RND3"/>
<dbReference type="RefSeq" id="WP_011911722.1">
    <property type="nucleotide sequence ID" value="NC_015740.1"/>
</dbReference>
<name>A0AA40RND3_STUST</name>
<comment type="caution">
    <text evidence="2">The sequence shown here is derived from an EMBL/GenBank/DDBJ whole genome shotgun (WGS) entry which is preliminary data.</text>
</comment>
<dbReference type="Pfam" id="PF06439">
    <property type="entry name" value="3keto-disac_hyd"/>
    <property type="match status" value="1"/>
</dbReference>
<evidence type="ECO:0000313" key="4">
    <source>
        <dbReference type="Proteomes" id="UP001138621"/>
    </source>
</evidence>
<dbReference type="InterPro" id="IPR010496">
    <property type="entry name" value="AL/BT2_dom"/>
</dbReference>
<organism evidence="2 4">
    <name type="scientific">Stutzerimonas stutzeri</name>
    <name type="common">Pseudomonas stutzeri</name>
    <dbReference type="NCBI Taxonomy" id="316"/>
    <lineage>
        <taxon>Bacteria</taxon>
        <taxon>Pseudomonadati</taxon>
        <taxon>Pseudomonadota</taxon>
        <taxon>Gammaproteobacteria</taxon>
        <taxon>Pseudomonadales</taxon>
        <taxon>Pseudomonadaceae</taxon>
        <taxon>Stutzerimonas</taxon>
    </lineage>
</organism>
<evidence type="ECO:0000259" key="1">
    <source>
        <dbReference type="Pfam" id="PF06439"/>
    </source>
</evidence>
<dbReference type="OMA" id="SKFADWE"/>
<dbReference type="EMBL" id="JAODZE010000012">
    <property type="protein sequence ID" value="MDH0147081.1"/>
    <property type="molecule type" value="Genomic_DNA"/>
</dbReference>
<dbReference type="Gene3D" id="2.60.120.560">
    <property type="entry name" value="Exo-inulinase, domain 1"/>
    <property type="match status" value="1"/>
</dbReference>
<dbReference type="GO" id="GO:0016787">
    <property type="term" value="F:hydrolase activity"/>
    <property type="evidence" value="ECO:0007669"/>
    <property type="project" value="InterPro"/>
</dbReference>
<dbReference type="Proteomes" id="UP001138621">
    <property type="component" value="Unassembled WGS sequence"/>
</dbReference>
<proteinExistence type="predicted"/>